<dbReference type="Gene3D" id="3.40.50.1820">
    <property type="entry name" value="alpha/beta hydrolase"/>
    <property type="match status" value="1"/>
</dbReference>
<feature type="domain" description="AB hydrolase-1" evidence="2">
    <location>
        <begin position="97"/>
        <end position="362"/>
    </location>
</feature>
<sequence>MVKALTAAAVAAFTSVAAAARCQNLTIPVSVSARNGNFKLANPTNAIDATNFALNMARQGHNYTDEILDGYNTVSGDYNISATYCEPDAGPGNVLQVCTHGIGFDRSYWDFSYNNYNYSYVRDAVDQHGYSTFTWDRLGIGMSSLFQDPINEGQLWIETAALRYLTEGLRNQQIQGISAQFQKIVHVGHSFGSSQSYALTAMDPTISDGIVLTGFSQNGTFASQFVLGSNFIIANTNAALAKYPTGYLAPSSAVGVHIDFFAPGDFDPQVLQVAYMTGQPVTPGEILTLTGASASPNSFGGPVLVVTGERDTPYCGGDCLATGDPSLASIPAASKMFFPNAQNFNASITPGAGHGLNLQYSHPITYNTIFSYLSQNGLSAQ</sequence>
<comment type="caution">
    <text evidence="3">The sequence shown here is derived from an EMBL/GenBank/DDBJ whole genome shotgun (WGS) entry which is preliminary data.</text>
</comment>
<name>A0AAN8ER53_9EURO</name>
<feature type="signal peptide" evidence="1">
    <location>
        <begin position="1"/>
        <end position="19"/>
    </location>
</feature>
<dbReference type="InterPro" id="IPR000073">
    <property type="entry name" value="AB_hydrolase_1"/>
</dbReference>
<evidence type="ECO:0000256" key="1">
    <source>
        <dbReference type="SAM" id="SignalP"/>
    </source>
</evidence>
<feature type="chain" id="PRO_5042945377" description="AB hydrolase-1 domain-containing protein" evidence="1">
    <location>
        <begin position="20"/>
        <end position="381"/>
    </location>
</feature>
<dbReference type="InterPro" id="IPR029058">
    <property type="entry name" value="AB_hydrolase_fold"/>
</dbReference>
<keyword evidence="4" id="KW-1185">Reference proteome</keyword>
<dbReference type="EMBL" id="JAKLMC020000004">
    <property type="protein sequence ID" value="KAK5956757.1"/>
    <property type="molecule type" value="Genomic_DNA"/>
</dbReference>
<evidence type="ECO:0000313" key="4">
    <source>
        <dbReference type="Proteomes" id="UP001316803"/>
    </source>
</evidence>
<accession>A0AAN8ER53</accession>
<reference evidence="3 4" key="1">
    <citation type="submission" date="2022-12" db="EMBL/GenBank/DDBJ databases">
        <title>Genomic features and morphological characterization of a novel Knufia sp. strain isolated from spacecraft assembly facility.</title>
        <authorList>
            <person name="Teixeira M."/>
            <person name="Chander A.M."/>
            <person name="Stajich J.E."/>
            <person name="Venkateswaran K."/>
        </authorList>
    </citation>
    <scope>NUCLEOTIDE SEQUENCE [LARGE SCALE GENOMIC DNA]</scope>
    <source>
        <strain evidence="3 4">FJI-L2-BK-P2</strain>
    </source>
</reference>
<dbReference type="Proteomes" id="UP001316803">
    <property type="component" value="Unassembled WGS sequence"/>
</dbReference>
<keyword evidence="1" id="KW-0732">Signal</keyword>
<dbReference type="AlphaFoldDB" id="A0AAN8ER53"/>
<protein>
    <recommendedName>
        <fullName evidence="2">AB hydrolase-1 domain-containing protein</fullName>
    </recommendedName>
</protein>
<proteinExistence type="predicted"/>
<dbReference type="Pfam" id="PF12697">
    <property type="entry name" value="Abhydrolase_6"/>
    <property type="match status" value="1"/>
</dbReference>
<evidence type="ECO:0000313" key="3">
    <source>
        <dbReference type="EMBL" id="KAK5956757.1"/>
    </source>
</evidence>
<organism evidence="3 4">
    <name type="scientific">Knufia fluminis</name>
    <dbReference type="NCBI Taxonomy" id="191047"/>
    <lineage>
        <taxon>Eukaryota</taxon>
        <taxon>Fungi</taxon>
        <taxon>Dikarya</taxon>
        <taxon>Ascomycota</taxon>
        <taxon>Pezizomycotina</taxon>
        <taxon>Eurotiomycetes</taxon>
        <taxon>Chaetothyriomycetidae</taxon>
        <taxon>Chaetothyriales</taxon>
        <taxon>Trichomeriaceae</taxon>
        <taxon>Knufia</taxon>
    </lineage>
</organism>
<dbReference type="SUPFAM" id="SSF53474">
    <property type="entry name" value="alpha/beta-Hydrolases"/>
    <property type="match status" value="1"/>
</dbReference>
<evidence type="ECO:0000259" key="2">
    <source>
        <dbReference type="Pfam" id="PF12697"/>
    </source>
</evidence>
<gene>
    <name evidence="3" type="ORF">OHC33_002245</name>
</gene>